<dbReference type="Proteomes" id="UP001596303">
    <property type="component" value="Unassembled WGS sequence"/>
</dbReference>
<gene>
    <name evidence="4" type="ORF">ACFQDM_18940</name>
</gene>
<dbReference type="PANTHER" id="PTHR43808">
    <property type="entry name" value="ACETYLORNITHINE DEACETYLASE"/>
    <property type="match status" value="1"/>
</dbReference>
<evidence type="ECO:0000256" key="2">
    <source>
        <dbReference type="ARBA" id="ARBA00022801"/>
    </source>
</evidence>
<protein>
    <submittedName>
        <fullName evidence="4">Hydrolase</fullName>
    </submittedName>
</protein>
<dbReference type="InterPro" id="IPR036264">
    <property type="entry name" value="Bact_exopeptidase_dim_dom"/>
</dbReference>
<dbReference type="NCBIfam" id="NF005602">
    <property type="entry name" value="PRK07338.1"/>
    <property type="match status" value="1"/>
</dbReference>
<feature type="domain" description="Peptidase M20 dimerisation" evidence="3">
    <location>
        <begin position="204"/>
        <end position="302"/>
    </location>
</feature>
<evidence type="ECO:0000256" key="1">
    <source>
        <dbReference type="ARBA" id="ARBA00022723"/>
    </source>
</evidence>
<dbReference type="Pfam" id="PF01546">
    <property type="entry name" value="Peptidase_M20"/>
    <property type="match status" value="1"/>
</dbReference>
<evidence type="ECO:0000259" key="3">
    <source>
        <dbReference type="Pfam" id="PF07687"/>
    </source>
</evidence>
<keyword evidence="5" id="KW-1185">Reference proteome</keyword>
<proteinExistence type="predicted"/>
<organism evidence="4 5">
    <name type="scientific">Ponticaulis profundi</name>
    <dbReference type="NCBI Taxonomy" id="2665222"/>
    <lineage>
        <taxon>Bacteria</taxon>
        <taxon>Pseudomonadati</taxon>
        <taxon>Pseudomonadota</taxon>
        <taxon>Alphaproteobacteria</taxon>
        <taxon>Hyphomonadales</taxon>
        <taxon>Hyphomonadaceae</taxon>
        <taxon>Ponticaulis</taxon>
    </lineage>
</organism>
<keyword evidence="1" id="KW-0479">Metal-binding</keyword>
<reference evidence="5" key="1">
    <citation type="journal article" date="2019" name="Int. J. Syst. Evol. Microbiol.">
        <title>The Global Catalogue of Microorganisms (GCM) 10K type strain sequencing project: providing services to taxonomists for standard genome sequencing and annotation.</title>
        <authorList>
            <consortium name="The Broad Institute Genomics Platform"/>
            <consortium name="The Broad Institute Genome Sequencing Center for Infectious Disease"/>
            <person name="Wu L."/>
            <person name="Ma J."/>
        </authorList>
    </citation>
    <scope>NUCLEOTIDE SEQUENCE [LARGE SCALE GENOMIC DNA]</scope>
    <source>
        <strain evidence="5">CGMCC-1.15741</strain>
    </source>
</reference>
<accession>A0ABW1SF40</accession>
<dbReference type="Gene3D" id="3.30.70.360">
    <property type="match status" value="1"/>
</dbReference>
<sequence>MSLSELNETDRQLLSWIKGRGKSMCERTVAWSEINSGSWNAEGLLQMAPLVAERLGELPGKTEEIDAGGIELISNEGGAVQHPTGPVLFHTCRPESPVQLVLTGHYDTVFPPNSGFLNVNDLGDGRLNGPGLADMKGGLILMTEALKAIEKTDLASKIGYKIVITPDEEIGNPVSAAYLKKAAAGAQIGLTYEPALESGGFAGERKGSGNFSFVFKGVSAHAGRAHADGRSAIRAAAEFVVGLENLNGARDGVTFNTGKIDGGGPNNQVPDNAVVRFNVRVPDAEATRWAEAKINELVERANTQDGIHAHIHGGFYRPPKPFNAAQKALFTGVKETGRAIGLELDWVSTGGVCEGNNIFSAGVPNIDTLGVRGGRIHSDEEFVVVDSFEERTALSALIMCRLADGRMNAQEIKEMMESADV</sequence>
<dbReference type="Gene3D" id="3.40.630.10">
    <property type="entry name" value="Zn peptidases"/>
    <property type="match status" value="1"/>
</dbReference>
<comment type="caution">
    <text evidence="4">The sequence shown here is derived from an EMBL/GenBank/DDBJ whole genome shotgun (WGS) entry which is preliminary data.</text>
</comment>
<dbReference type="InterPro" id="IPR011650">
    <property type="entry name" value="Peptidase_M20_dimer"/>
</dbReference>
<dbReference type="SUPFAM" id="SSF53187">
    <property type="entry name" value="Zn-dependent exopeptidases"/>
    <property type="match status" value="1"/>
</dbReference>
<dbReference type="CDD" id="cd03885">
    <property type="entry name" value="M20_CPDG2"/>
    <property type="match status" value="1"/>
</dbReference>
<dbReference type="GO" id="GO:0016787">
    <property type="term" value="F:hydrolase activity"/>
    <property type="evidence" value="ECO:0007669"/>
    <property type="project" value="UniProtKB-KW"/>
</dbReference>
<evidence type="ECO:0000313" key="4">
    <source>
        <dbReference type="EMBL" id="MFC6200156.1"/>
    </source>
</evidence>
<dbReference type="InterPro" id="IPR002933">
    <property type="entry name" value="Peptidase_M20"/>
</dbReference>
<keyword evidence="2 4" id="KW-0378">Hydrolase</keyword>
<dbReference type="InterPro" id="IPR050072">
    <property type="entry name" value="Peptidase_M20A"/>
</dbReference>
<dbReference type="SUPFAM" id="SSF55031">
    <property type="entry name" value="Bacterial exopeptidase dimerisation domain"/>
    <property type="match status" value="1"/>
</dbReference>
<dbReference type="PANTHER" id="PTHR43808:SF9">
    <property type="entry name" value="BLL0789 PROTEIN"/>
    <property type="match status" value="1"/>
</dbReference>
<evidence type="ECO:0000313" key="5">
    <source>
        <dbReference type="Proteomes" id="UP001596303"/>
    </source>
</evidence>
<dbReference type="RefSeq" id="WP_377382175.1">
    <property type="nucleotide sequence ID" value="NZ_JBHSSW010000066.1"/>
</dbReference>
<dbReference type="EMBL" id="JBHSSW010000066">
    <property type="protein sequence ID" value="MFC6200156.1"/>
    <property type="molecule type" value="Genomic_DNA"/>
</dbReference>
<dbReference type="Pfam" id="PF07687">
    <property type="entry name" value="M20_dimer"/>
    <property type="match status" value="1"/>
</dbReference>
<name>A0ABW1SF40_9PROT</name>